<comment type="caution">
    <text evidence="2">The sequence shown here is derived from an EMBL/GenBank/DDBJ whole genome shotgun (WGS) entry which is preliminary data.</text>
</comment>
<feature type="region of interest" description="Disordered" evidence="1">
    <location>
        <begin position="157"/>
        <end position="176"/>
    </location>
</feature>
<organism evidence="2">
    <name type="scientific">mine drainage metagenome</name>
    <dbReference type="NCBI Taxonomy" id="410659"/>
    <lineage>
        <taxon>unclassified sequences</taxon>
        <taxon>metagenomes</taxon>
        <taxon>ecological metagenomes</taxon>
    </lineage>
</organism>
<protein>
    <submittedName>
        <fullName evidence="2">Uncharacterized protein</fullName>
    </submittedName>
</protein>
<evidence type="ECO:0000313" key="2">
    <source>
        <dbReference type="EMBL" id="OIQ73877.1"/>
    </source>
</evidence>
<dbReference type="EMBL" id="MLJW01002706">
    <property type="protein sequence ID" value="OIQ73877.1"/>
    <property type="molecule type" value="Genomic_DNA"/>
</dbReference>
<dbReference type="AntiFam" id="ANF00169">
    <property type="entry name" value="Shadow ORF (opposite dgdR)"/>
</dbReference>
<name>A0A1J5QD26_9ZZZZ</name>
<gene>
    <name evidence="2" type="ORF">GALL_444840</name>
</gene>
<sequence>MRVEGDGKRLLLFDRLRSAGRPDRLFAPQEFACATSFRMHGDDEIKSLAKPRRHGRGESRLHLDMNPRITGDKACQQRWNDEGAVVVHHAEANHPLDLALGQPADSLFVQRQDTLCVTEQPFAGRAQIDIRLGPVEQLRAKPIFQALDLHAHGRLGPVERDGGAREGALVGDRDESPQKVRIEAGHAHNETLFLL</sequence>
<evidence type="ECO:0000256" key="1">
    <source>
        <dbReference type="SAM" id="MobiDB-lite"/>
    </source>
</evidence>
<reference evidence="2" key="1">
    <citation type="submission" date="2016-10" db="EMBL/GenBank/DDBJ databases">
        <title>Sequence of Gallionella enrichment culture.</title>
        <authorList>
            <person name="Poehlein A."/>
            <person name="Muehling M."/>
            <person name="Daniel R."/>
        </authorList>
    </citation>
    <scope>NUCLEOTIDE SEQUENCE</scope>
</reference>
<proteinExistence type="predicted"/>
<dbReference type="AlphaFoldDB" id="A0A1J5QD26"/>
<accession>A0A1J5QD26</accession>